<reference evidence="1" key="1">
    <citation type="submission" date="2022-08" db="EMBL/GenBank/DDBJ databases">
        <authorList>
            <person name="Deng Y."/>
            <person name="Han X.-F."/>
            <person name="Zhang Y.-Q."/>
        </authorList>
    </citation>
    <scope>NUCLEOTIDE SEQUENCE</scope>
    <source>
        <strain evidence="1">CPCC 203386</strain>
    </source>
</reference>
<proteinExistence type="predicted"/>
<gene>
    <name evidence="1" type="ORF">N1032_04925</name>
</gene>
<organism evidence="1 2">
    <name type="scientific">Herbiconiux daphne</name>
    <dbReference type="NCBI Taxonomy" id="2970914"/>
    <lineage>
        <taxon>Bacteria</taxon>
        <taxon>Bacillati</taxon>
        <taxon>Actinomycetota</taxon>
        <taxon>Actinomycetes</taxon>
        <taxon>Micrococcales</taxon>
        <taxon>Microbacteriaceae</taxon>
        <taxon>Herbiconiux</taxon>
    </lineage>
</organism>
<dbReference type="EMBL" id="JANLCJ010000001">
    <property type="protein sequence ID" value="MCS5733082.1"/>
    <property type="molecule type" value="Genomic_DNA"/>
</dbReference>
<evidence type="ECO:0008006" key="3">
    <source>
        <dbReference type="Google" id="ProtNLM"/>
    </source>
</evidence>
<protein>
    <recommendedName>
        <fullName evidence="3">DNA mismatch repair protein MutT</fullName>
    </recommendedName>
</protein>
<name>A0ABT2GYQ0_9MICO</name>
<keyword evidence="2" id="KW-1185">Reference proteome</keyword>
<dbReference type="Proteomes" id="UP001165586">
    <property type="component" value="Unassembled WGS sequence"/>
</dbReference>
<dbReference type="RefSeq" id="WP_259537827.1">
    <property type="nucleotide sequence ID" value="NZ_JANLCJ010000001.1"/>
</dbReference>
<evidence type="ECO:0000313" key="2">
    <source>
        <dbReference type="Proteomes" id="UP001165586"/>
    </source>
</evidence>
<sequence>MKTTTTPPQQPALRRVRDGYWRVTAASGVVLGYVEQTDADGVARYRAKRLFSSLRVVEIGEFGAREEAAECLR</sequence>
<evidence type="ECO:0000313" key="1">
    <source>
        <dbReference type="EMBL" id="MCS5733082.1"/>
    </source>
</evidence>
<accession>A0ABT2GYQ0</accession>
<comment type="caution">
    <text evidence="1">The sequence shown here is derived from an EMBL/GenBank/DDBJ whole genome shotgun (WGS) entry which is preliminary data.</text>
</comment>